<reference evidence="2" key="1">
    <citation type="submission" date="2021-06" db="EMBL/GenBank/DDBJ databases">
        <authorList>
            <person name="Kallberg Y."/>
            <person name="Tangrot J."/>
            <person name="Rosling A."/>
        </authorList>
    </citation>
    <scope>NUCLEOTIDE SEQUENCE</scope>
    <source>
        <strain evidence="2">FL966</strain>
    </source>
</reference>
<comment type="caution">
    <text evidence="2">The sequence shown here is derived from an EMBL/GenBank/DDBJ whole genome shotgun (WGS) entry which is preliminary data.</text>
</comment>
<protein>
    <submittedName>
        <fullName evidence="2">3991_t:CDS:1</fullName>
    </submittedName>
</protein>
<comment type="similarity">
    <text evidence="1">Belongs to the aldehyde dehydrogenase family.</text>
</comment>
<name>A0A9N9IT79_9GLOM</name>
<dbReference type="PANTHER" id="PTHR43866">
    <property type="entry name" value="MALONATE-SEMIALDEHYDE DEHYDROGENASE"/>
    <property type="match status" value="1"/>
</dbReference>
<dbReference type="Proteomes" id="UP000789759">
    <property type="component" value="Unassembled WGS sequence"/>
</dbReference>
<evidence type="ECO:0000256" key="1">
    <source>
        <dbReference type="ARBA" id="ARBA00009986"/>
    </source>
</evidence>
<gene>
    <name evidence="2" type="ORF">CPELLU_LOCUS14500</name>
</gene>
<sequence length="116" mass="13748">YEPPQPHQFVSHNKLFEYVWSFSKTQEYAVTINRSCSDRNDKIKNVVLSYDRSGFYRNKLNLSDNSYYKKTALKLINCPFELFGTRCDNIWHFEIQNSEHNYEASTDMSGYLLLKG</sequence>
<dbReference type="GO" id="GO:0006574">
    <property type="term" value="P:L-valine catabolic process"/>
    <property type="evidence" value="ECO:0007669"/>
    <property type="project" value="TreeGrafter"/>
</dbReference>
<dbReference type="GO" id="GO:0006210">
    <property type="term" value="P:thymine catabolic process"/>
    <property type="evidence" value="ECO:0007669"/>
    <property type="project" value="TreeGrafter"/>
</dbReference>
<dbReference type="InterPro" id="IPR010061">
    <property type="entry name" value="MeMal-semiAld_DH"/>
</dbReference>
<dbReference type="EMBL" id="CAJVQA010017247">
    <property type="protein sequence ID" value="CAG8747735.1"/>
    <property type="molecule type" value="Genomic_DNA"/>
</dbReference>
<dbReference type="OrthoDB" id="4950677at2759"/>
<dbReference type="GO" id="GO:0004491">
    <property type="term" value="F:methylmalonate-semialdehyde dehydrogenase (acylating, NAD) activity"/>
    <property type="evidence" value="ECO:0007669"/>
    <property type="project" value="InterPro"/>
</dbReference>
<organism evidence="2 3">
    <name type="scientific">Cetraspora pellucida</name>
    <dbReference type="NCBI Taxonomy" id="1433469"/>
    <lineage>
        <taxon>Eukaryota</taxon>
        <taxon>Fungi</taxon>
        <taxon>Fungi incertae sedis</taxon>
        <taxon>Mucoromycota</taxon>
        <taxon>Glomeromycotina</taxon>
        <taxon>Glomeromycetes</taxon>
        <taxon>Diversisporales</taxon>
        <taxon>Gigasporaceae</taxon>
        <taxon>Cetraspora</taxon>
    </lineage>
</organism>
<feature type="non-terminal residue" evidence="2">
    <location>
        <position position="1"/>
    </location>
</feature>
<evidence type="ECO:0000313" key="2">
    <source>
        <dbReference type="EMBL" id="CAG8747735.1"/>
    </source>
</evidence>
<keyword evidence="3" id="KW-1185">Reference proteome</keyword>
<dbReference type="AlphaFoldDB" id="A0A9N9IT79"/>
<accession>A0A9N9IT79</accession>
<dbReference type="PANTHER" id="PTHR43866:SF3">
    <property type="entry name" value="METHYLMALONATE-SEMIALDEHYDE DEHYDROGENASE [ACYLATING], MITOCHONDRIAL"/>
    <property type="match status" value="1"/>
</dbReference>
<proteinExistence type="inferred from homology"/>
<evidence type="ECO:0000313" key="3">
    <source>
        <dbReference type="Proteomes" id="UP000789759"/>
    </source>
</evidence>
<dbReference type="GO" id="GO:0005739">
    <property type="term" value="C:mitochondrion"/>
    <property type="evidence" value="ECO:0007669"/>
    <property type="project" value="TreeGrafter"/>
</dbReference>